<keyword evidence="3" id="KW-0732">Signal</keyword>
<evidence type="ECO:0000256" key="4">
    <source>
        <dbReference type="ARBA" id="ARBA00023136"/>
    </source>
</evidence>
<gene>
    <name evidence="10" type="ORF">DWU89_10410</name>
    <name evidence="9" type="ORF">H8784_10150</name>
</gene>
<evidence type="ECO:0000256" key="5">
    <source>
        <dbReference type="ARBA" id="ARBA00023237"/>
    </source>
</evidence>
<dbReference type="Proteomes" id="UP000629596">
    <property type="component" value="Unassembled WGS sequence"/>
</dbReference>
<evidence type="ECO:0000259" key="7">
    <source>
        <dbReference type="Pfam" id="PF07980"/>
    </source>
</evidence>
<keyword evidence="12" id="KW-1185">Reference proteome</keyword>
<evidence type="ECO:0000256" key="2">
    <source>
        <dbReference type="ARBA" id="ARBA00006275"/>
    </source>
</evidence>
<evidence type="ECO:0000256" key="1">
    <source>
        <dbReference type="ARBA" id="ARBA00004442"/>
    </source>
</evidence>
<dbReference type="AlphaFoldDB" id="A0A3D8HF44"/>
<feature type="domain" description="SusD-like N-terminal" evidence="8">
    <location>
        <begin position="88"/>
        <end position="224"/>
    </location>
</feature>
<dbReference type="GO" id="GO:0009279">
    <property type="term" value="C:cell outer membrane"/>
    <property type="evidence" value="ECO:0007669"/>
    <property type="project" value="UniProtKB-SubCell"/>
</dbReference>
<keyword evidence="4" id="KW-0472">Membrane</keyword>
<accession>A0A3D8HF44</accession>
<dbReference type="PROSITE" id="PS51257">
    <property type="entry name" value="PROKAR_LIPOPROTEIN"/>
    <property type="match status" value="1"/>
</dbReference>
<dbReference type="Pfam" id="PF14322">
    <property type="entry name" value="SusD-like_3"/>
    <property type="match status" value="1"/>
</dbReference>
<name>A0A3D8HF44_9BACT</name>
<dbReference type="InterPro" id="IPR033985">
    <property type="entry name" value="SusD-like_N"/>
</dbReference>
<comment type="caution">
    <text evidence="10">The sequence shown here is derived from an EMBL/GenBank/DDBJ whole genome shotgun (WGS) entry which is preliminary data.</text>
</comment>
<evidence type="ECO:0000256" key="6">
    <source>
        <dbReference type="SAM" id="MobiDB-lite"/>
    </source>
</evidence>
<protein>
    <submittedName>
        <fullName evidence="10">RagB/SusD family nutrient uptake outer membrane protein</fullName>
    </submittedName>
</protein>
<dbReference type="RefSeq" id="WP_115499582.1">
    <property type="nucleotide sequence ID" value="NZ_JACRTI010000021.1"/>
</dbReference>
<evidence type="ECO:0000313" key="9">
    <source>
        <dbReference type="EMBL" id="MBC8602078.1"/>
    </source>
</evidence>
<dbReference type="Pfam" id="PF07980">
    <property type="entry name" value="SusD_RagB"/>
    <property type="match status" value="1"/>
</dbReference>
<reference evidence="10 11" key="1">
    <citation type="submission" date="2018-07" db="EMBL/GenBank/DDBJ databases">
        <title>Parabacteroides acidifaciens nov. sp., isolated from human feces.</title>
        <authorList>
            <person name="Wang Y.J."/>
        </authorList>
    </citation>
    <scope>NUCLEOTIDE SEQUENCE [LARGE SCALE GENOMIC DNA]</scope>
    <source>
        <strain evidence="10 11">426-9</strain>
    </source>
</reference>
<organism evidence="10 11">
    <name type="scientific">Parabacteroides acidifaciens</name>
    <dbReference type="NCBI Taxonomy" id="2290935"/>
    <lineage>
        <taxon>Bacteria</taxon>
        <taxon>Pseudomonadati</taxon>
        <taxon>Bacteroidota</taxon>
        <taxon>Bacteroidia</taxon>
        <taxon>Bacteroidales</taxon>
        <taxon>Tannerellaceae</taxon>
        <taxon>Parabacteroides</taxon>
    </lineage>
</organism>
<evidence type="ECO:0000313" key="10">
    <source>
        <dbReference type="EMBL" id="RDU49177.1"/>
    </source>
</evidence>
<feature type="domain" description="RagB/SusD" evidence="7">
    <location>
        <begin position="292"/>
        <end position="570"/>
    </location>
</feature>
<evidence type="ECO:0000259" key="8">
    <source>
        <dbReference type="Pfam" id="PF14322"/>
    </source>
</evidence>
<dbReference type="EMBL" id="JACRTI010000021">
    <property type="protein sequence ID" value="MBC8602078.1"/>
    <property type="molecule type" value="Genomic_DNA"/>
</dbReference>
<dbReference type="EMBL" id="QREV01000021">
    <property type="protein sequence ID" value="RDU49177.1"/>
    <property type="molecule type" value="Genomic_DNA"/>
</dbReference>
<feature type="region of interest" description="Disordered" evidence="6">
    <location>
        <begin position="548"/>
        <end position="571"/>
    </location>
</feature>
<comment type="subcellular location">
    <subcellularLocation>
        <location evidence="1">Cell outer membrane</location>
    </subcellularLocation>
</comment>
<sequence>MKESNNIKKIVLLSLASACFGLTSCDDYLKEKDLPRLTPDYYGTVAGVESAATATYSFMRWGAGNERYNVLTEYGTDLFTQGEDPGKQADAFNKYGSQLNPDASVLYEFWENHYKAINTANLVIQQVEGSTSMTENQKQVALAEMSFLRAFFYFELVQQFGNIPLVLDVSFDVRTDFPRASVADIYNQIIKDLEYSVEYSPEKPAKTGKAAKYAAAHLLAKVYLTRGSAVSDQRGQQPTDMENALKYAKMVIESGQYELLSDFASLWDINNQGNKEVIFSVQFTTDPVYRGDGNTFHLYWGSWYEDQPGMTRDLENGRPYRRHLQSQRTMLQLFDRKNDSRFYKSFKWVYYANREGAGLEVGDTAIYYSINPTTETYRYKYFAWDREDVTKNNRYYPPLLKYFDPLRLSVNDGQGGREWVRMRLAETYLIAAEAAGRNGDYQTAADYINIVRKRAAWQDGETKMPQYWREEGGQMGDTNNTFASIQVTAADLQSNFIDFILDERGRELLGETCRWTDLVRCEKLEEYVKKWNTEGAVTFKSHHKLRPIPQKHIDRLNPRGTDAEEQNQGYY</sequence>
<dbReference type="InterPro" id="IPR011990">
    <property type="entry name" value="TPR-like_helical_dom_sf"/>
</dbReference>
<dbReference type="Gene3D" id="1.25.40.390">
    <property type="match status" value="1"/>
</dbReference>
<evidence type="ECO:0000313" key="11">
    <source>
        <dbReference type="Proteomes" id="UP000256321"/>
    </source>
</evidence>
<dbReference type="SUPFAM" id="SSF48452">
    <property type="entry name" value="TPR-like"/>
    <property type="match status" value="1"/>
</dbReference>
<dbReference type="InterPro" id="IPR012944">
    <property type="entry name" value="SusD_RagB_dom"/>
</dbReference>
<evidence type="ECO:0000313" key="12">
    <source>
        <dbReference type="Proteomes" id="UP000629596"/>
    </source>
</evidence>
<comment type="similarity">
    <text evidence="2">Belongs to the SusD family.</text>
</comment>
<evidence type="ECO:0000256" key="3">
    <source>
        <dbReference type="ARBA" id="ARBA00022729"/>
    </source>
</evidence>
<reference evidence="9 12" key="2">
    <citation type="submission" date="2020-08" db="EMBL/GenBank/DDBJ databases">
        <title>Genome public.</title>
        <authorList>
            <person name="Liu C."/>
            <person name="Sun Q."/>
        </authorList>
    </citation>
    <scope>NUCLEOTIDE SEQUENCE [LARGE SCALE GENOMIC DNA]</scope>
    <source>
        <strain evidence="9 12">426_9</strain>
    </source>
</reference>
<proteinExistence type="inferred from homology"/>
<dbReference type="Proteomes" id="UP000256321">
    <property type="component" value="Unassembled WGS sequence"/>
</dbReference>
<keyword evidence="5" id="KW-0998">Cell outer membrane</keyword>